<dbReference type="Gene3D" id="1.10.390.10">
    <property type="entry name" value="Neutral Protease Domain 2"/>
    <property type="match status" value="1"/>
</dbReference>
<dbReference type="SUPFAM" id="SSF55486">
    <property type="entry name" value="Metalloproteases ('zincins'), catalytic domain"/>
    <property type="match status" value="1"/>
</dbReference>
<sequence length="623" mass="71541">MKFLKTLFFSGIVAFSNMVIGQTALTIPTNIQKAYENGTRNTNGKPGTNYWQNTANYNIQLNFIPGTRQISGSENITYTNNSPDTLHEIWFKLYPNFYQKGVARSSSVKARDLTDGVKIDSLIINGTSEKTTDAKIDGTNMTVRIQPLLPHQQMTFTISWSYVLNKTSHQRTGEVEKGSYFVAYFFPRIAVYDDVDGWNRFPYKGLQEFYNDFCNFTVALTVPKNYVVWATGNLQNANEVFQPKYVERIHKAEQEDDFTDIIDTQDLKEGNITANHPSNVWKFKAENVTDFVFATSDHYVWKASSLVVDPATGRRTRVDAAFDPKHKDFEEVASFARKTVHAMSYSFPAWPYPYPHETIYDGLDQMEYPMMVNDNPLRNRTASIELTDHEIFHTMFPFYMGTNETKYAFMDEGWATIGEWVISPMIDSTIVDSYGMKNYNMAAGTEIDSPIITPSTEETGVDYYLNAYPKPAMGYYYVRDMLGNKLFTKALHHFIATWQGKHPIPYDFFNCMNEGAGQNLNWFWKKWFFDNGFPDLGIENIIRNGNHYKIIILSNGNKPTPVDITCTFSDHSIRKIHRSIAVWEKGNKRITLSFNANKKLVKAQLGSTYDADNNKKNDVFKIK</sequence>
<proteinExistence type="predicted"/>
<dbReference type="GO" id="GO:0008270">
    <property type="term" value="F:zinc ion binding"/>
    <property type="evidence" value="ECO:0007669"/>
    <property type="project" value="InterPro"/>
</dbReference>
<dbReference type="CDD" id="cd09604">
    <property type="entry name" value="M1_APN_like"/>
    <property type="match status" value="1"/>
</dbReference>
<name>A0A386HRC1_9BACT</name>
<accession>A0A386HRC1</accession>
<dbReference type="AlphaFoldDB" id="A0A386HRC1"/>
<dbReference type="KEGG" id="ark:D6B99_13320"/>
<protein>
    <submittedName>
        <fullName evidence="3">Peptidase</fullName>
    </submittedName>
</protein>
<dbReference type="InterPro" id="IPR014782">
    <property type="entry name" value="Peptidase_M1_dom"/>
</dbReference>
<feature type="signal peptide" evidence="1">
    <location>
        <begin position="1"/>
        <end position="21"/>
    </location>
</feature>
<evidence type="ECO:0000259" key="2">
    <source>
        <dbReference type="Pfam" id="PF01433"/>
    </source>
</evidence>
<gene>
    <name evidence="3" type="ORF">D6B99_13320</name>
</gene>
<dbReference type="Pfam" id="PF01433">
    <property type="entry name" value="Peptidase_M1"/>
    <property type="match status" value="1"/>
</dbReference>
<keyword evidence="4" id="KW-1185">Reference proteome</keyword>
<dbReference type="InterPro" id="IPR027268">
    <property type="entry name" value="Peptidase_M4/M1_CTD_sf"/>
</dbReference>
<feature type="domain" description="Peptidase M1 membrane alanine aminopeptidase" evidence="2">
    <location>
        <begin position="376"/>
        <end position="527"/>
    </location>
</feature>
<dbReference type="EMBL" id="CP032489">
    <property type="protein sequence ID" value="AYD48497.1"/>
    <property type="molecule type" value="Genomic_DNA"/>
</dbReference>
<dbReference type="RefSeq" id="WP_119989303.1">
    <property type="nucleotide sequence ID" value="NZ_CP032489.1"/>
</dbReference>
<dbReference type="Proteomes" id="UP000266118">
    <property type="component" value="Chromosome"/>
</dbReference>
<organism evidence="3 4">
    <name type="scientific">Arachidicoccus soli</name>
    <dbReference type="NCBI Taxonomy" id="2341117"/>
    <lineage>
        <taxon>Bacteria</taxon>
        <taxon>Pseudomonadati</taxon>
        <taxon>Bacteroidota</taxon>
        <taxon>Chitinophagia</taxon>
        <taxon>Chitinophagales</taxon>
        <taxon>Chitinophagaceae</taxon>
        <taxon>Arachidicoccus</taxon>
    </lineage>
</organism>
<dbReference type="GO" id="GO:0008237">
    <property type="term" value="F:metallopeptidase activity"/>
    <property type="evidence" value="ECO:0007669"/>
    <property type="project" value="InterPro"/>
</dbReference>
<feature type="chain" id="PRO_5017230376" evidence="1">
    <location>
        <begin position="22"/>
        <end position="623"/>
    </location>
</feature>
<evidence type="ECO:0000313" key="4">
    <source>
        <dbReference type="Proteomes" id="UP000266118"/>
    </source>
</evidence>
<dbReference type="OrthoDB" id="9814383at2"/>
<keyword evidence="1" id="KW-0732">Signal</keyword>
<evidence type="ECO:0000313" key="3">
    <source>
        <dbReference type="EMBL" id="AYD48497.1"/>
    </source>
</evidence>
<reference evidence="3 4" key="1">
    <citation type="submission" date="2018-09" db="EMBL/GenBank/DDBJ databases">
        <title>Arachidicoccus sp. nov., a bacterium isolated from soil.</title>
        <authorList>
            <person name="Weon H.-Y."/>
            <person name="Kwon S.-W."/>
            <person name="Lee S.A."/>
        </authorList>
    </citation>
    <scope>NUCLEOTIDE SEQUENCE [LARGE SCALE GENOMIC DNA]</scope>
    <source>
        <strain evidence="3 4">KIS59-12</strain>
    </source>
</reference>
<evidence type="ECO:0000256" key="1">
    <source>
        <dbReference type="SAM" id="SignalP"/>
    </source>
</evidence>